<organism evidence="2 3">
    <name type="scientific">Mangrovibacter plantisponsor</name>
    <dbReference type="NCBI Taxonomy" id="451513"/>
    <lineage>
        <taxon>Bacteria</taxon>
        <taxon>Pseudomonadati</taxon>
        <taxon>Pseudomonadota</taxon>
        <taxon>Gammaproteobacteria</taxon>
        <taxon>Enterobacterales</taxon>
        <taxon>Enterobacteriaceae</taxon>
        <taxon>Mangrovibacter</taxon>
    </lineage>
</organism>
<feature type="signal peptide" evidence="1">
    <location>
        <begin position="1"/>
        <end position="21"/>
    </location>
</feature>
<dbReference type="NCBIfam" id="NF007705">
    <property type="entry name" value="PRK10397.1"/>
    <property type="match status" value="1"/>
</dbReference>
<reference evidence="2 3" key="1">
    <citation type="submission" date="2018-05" db="EMBL/GenBank/DDBJ databases">
        <title>Genomic Encyclopedia of Type Strains, Phase IV (KMG-IV): sequencing the most valuable type-strain genomes for metagenomic binning, comparative biology and taxonomic classification.</title>
        <authorList>
            <person name="Goeker M."/>
        </authorList>
    </citation>
    <scope>NUCLEOTIDE SEQUENCE [LARGE SCALE GENOMIC DNA]</scope>
    <source>
        <strain evidence="2 3">DSM 19579</strain>
    </source>
</reference>
<sequence>MKKITLLPAIAALMLAGCVQVDDYTQVVKVPAPQWLVGYWQSAGPQSKLVSPEAIASLVVTKAGDTLDCRQWQRVIAEPGKLMQRGDALYNVTQKRDIYTVELDGETLDYAGMTLKRVEKPTVECQAEMGKLPQFASAAVAGEIPSAPSAQ</sequence>
<dbReference type="AlphaFoldDB" id="A0A317Q2L0"/>
<comment type="caution">
    <text evidence="2">The sequence shown here is derived from an EMBL/GenBank/DDBJ whole genome shotgun (WGS) entry which is preliminary data.</text>
</comment>
<name>A0A317Q2L0_9ENTR</name>
<dbReference type="EMBL" id="QGTS01000008">
    <property type="protein sequence ID" value="PWW07763.1"/>
    <property type="molecule type" value="Genomic_DNA"/>
</dbReference>
<evidence type="ECO:0000256" key="1">
    <source>
        <dbReference type="SAM" id="SignalP"/>
    </source>
</evidence>
<dbReference type="RefSeq" id="WP_110026432.1">
    <property type="nucleotide sequence ID" value="NZ_QGTS01000008.1"/>
</dbReference>
<keyword evidence="3" id="KW-1185">Reference proteome</keyword>
<evidence type="ECO:0000313" key="2">
    <source>
        <dbReference type="EMBL" id="PWW07763.1"/>
    </source>
</evidence>
<dbReference type="OrthoDB" id="6518935at2"/>
<dbReference type="Proteomes" id="UP000246744">
    <property type="component" value="Unassembled WGS sequence"/>
</dbReference>
<evidence type="ECO:0000313" key="3">
    <source>
        <dbReference type="Proteomes" id="UP000246744"/>
    </source>
</evidence>
<dbReference type="Pfam" id="PF13987">
    <property type="entry name" value="YedD"/>
    <property type="match status" value="1"/>
</dbReference>
<gene>
    <name evidence="2" type="ORF">DES37_108191</name>
</gene>
<feature type="chain" id="PRO_5016329680" evidence="1">
    <location>
        <begin position="22"/>
        <end position="151"/>
    </location>
</feature>
<dbReference type="InterPro" id="IPR038624">
    <property type="entry name" value="YedD-like_sf"/>
</dbReference>
<protein>
    <submittedName>
        <fullName evidence="2">YedD-like protein</fullName>
    </submittedName>
</protein>
<keyword evidence="1" id="KW-0732">Signal</keyword>
<dbReference type="Gene3D" id="2.40.128.500">
    <property type="entry name" value="YedD-like protein"/>
    <property type="match status" value="1"/>
</dbReference>
<accession>A0A317Q2L0</accession>
<dbReference type="InterPro" id="IPR025596">
    <property type="entry name" value="YedD"/>
</dbReference>
<proteinExistence type="predicted"/>
<dbReference type="PROSITE" id="PS51257">
    <property type="entry name" value="PROKAR_LIPOPROTEIN"/>
    <property type="match status" value="1"/>
</dbReference>